<dbReference type="AlphaFoldDB" id="A0A2V3J1H2"/>
<feature type="region of interest" description="Disordered" evidence="1">
    <location>
        <begin position="1"/>
        <end position="24"/>
    </location>
</feature>
<dbReference type="EMBL" id="NBIV01000027">
    <property type="protein sequence ID" value="PXF47240.1"/>
    <property type="molecule type" value="Genomic_DNA"/>
</dbReference>
<accession>A0A2V3J1H2</accession>
<feature type="region of interest" description="Disordered" evidence="1">
    <location>
        <begin position="352"/>
        <end position="382"/>
    </location>
</feature>
<name>A0A2V3J1H2_9FLOR</name>
<dbReference type="PANTHER" id="PTHR37067:SF3">
    <property type="entry name" value="PX DOMAIN-CONTAINING PROTEIN"/>
    <property type="match status" value="1"/>
</dbReference>
<sequence>MQSTRNSAAGPISERRDCDNHKRRVQDKTEIIVIDSPGASGIAKPLQQSYTLQHVPSLKPVSEREKVQEAESAVPSGFKLSSLSLRQSNSDKAETVHLSSEIVVVDSPEGLKPPTPNQKLTKRRYEPRPTPAWMQTQKRPRLLSSPTKPRNHATSASGLPRDQANPGRWHDPKPTPPQQTRDTHVSKIPRGPRPLVEDHRTTLKFPGTALKEDLPKHKTDDISKLLLRPSSPSMKFKNEPKSSLANKTTTSNQFDVPSSDRATSTLPARTETANTNSCRETKRPMHLPAHTPSRVPTTLAAISGKTKKTHPLKTTHPPVPAKQEKVVVSGHSTVARPKEDHRFIAMLRQQPTTRSGTPLPRTVIPFDPFSMGSSSVRDSRKRLNVTKERTNAKELPTRDTKASYEFSDDPQITRLMLEYGLHVVERDEESNEVIWLACKFCICFTEVNRWLRNVKMFKTPFTEAGFKDHAKSVHDSVWSTYELAPSEAKEKLFEGRTLPSELLVSLRTGDLKQEDKRDTVTKGQRTAVGTCDIVRKEKIDEYRKIAQEEFKRNEESLKLLKESIPNPQEEA</sequence>
<reference evidence="2 3" key="1">
    <citation type="journal article" date="2018" name="Mol. Biol. Evol.">
        <title>Analysis of the draft genome of the red seaweed Gracilariopsis chorda provides insights into genome size evolution in Rhodophyta.</title>
        <authorList>
            <person name="Lee J."/>
            <person name="Yang E.C."/>
            <person name="Graf L."/>
            <person name="Yang J.H."/>
            <person name="Qiu H."/>
            <person name="Zel Zion U."/>
            <person name="Chan C.X."/>
            <person name="Stephens T.G."/>
            <person name="Weber A.P.M."/>
            <person name="Boo G.H."/>
            <person name="Boo S.M."/>
            <person name="Kim K.M."/>
            <person name="Shin Y."/>
            <person name="Jung M."/>
            <person name="Lee S.J."/>
            <person name="Yim H.S."/>
            <person name="Lee J.H."/>
            <person name="Bhattacharya D."/>
            <person name="Yoon H.S."/>
        </authorList>
    </citation>
    <scope>NUCLEOTIDE SEQUENCE [LARGE SCALE GENOMIC DNA]</scope>
    <source>
        <strain evidence="2 3">SKKU-2015</strain>
        <tissue evidence="2">Whole body</tissue>
    </source>
</reference>
<organism evidence="2 3">
    <name type="scientific">Gracilariopsis chorda</name>
    <dbReference type="NCBI Taxonomy" id="448386"/>
    <lineage>
        <taxon>Eukaryota</taxon>
        <taxon>Rhodophyta</taxon>
        <taxon>Florideophyceae</taxon>
        <taxon>Rhodymeniophycidae</taxon>
        <taxon>Gracilariales</taxon>
        <taxon>Gracilariaceae</taxon>
        <taxon>Gracilariopsis</taxon>
    </lineage>
</organism>
<feature type="compositionally biased region" description="Polar residues" evidence="1">
    <location>
        <begin position="241"/>
        <end position="278"/>
    </location>
</feature>
<protein>
    <submittedName>
        <fullName evidence="2">Uncharacterized protein</fullName>
    </submittedName>
</protein>
<evidence type="ECO:0000313" key="2">
    <source>
        <dbReference type="EMBL" id="PXF47240.1"/>
    </source>
</evidence>
<evidence type="ECO:0000313" key="3">
    <source>
        <dbReference type="Proteomes" id="UP000247409"/>
    </source>
</evidence>
<dbReference type="OrthoDB" id="10685945at2759"/>
<feature type="compositionally biased region" description="Basic and acidic residues" evidence="1">
    <location>
        <begin position="13"/>
        <end position="24"/>
    </location>
</feature>
<feature type="compositionally biased region" description="Polar residues" evidence="1">
    <location>
        <begin position="144"/>
        <end position="157"/>
    </location>
</feature>
<proteinExistence type="predicted"/>
<evidence type="ECO:0000256" key="1">
    <source>
        <dbReference type="SAM" id="MobiDB-lite"/>
    </source>
</evidence>
<feature type="region of interest" description="Disordered" evidence="1">
    <location>
        <begin position="102"/>
        <end position="296"/>
    </location>
</feature>
<gene>
    <name evidence="2" type="ORF">BWQ96_03015</name>
</gene>
<dbReference type="PANTHER" id="PTHR37067">
    <property type="entry name" value="PX DOMAIN-CONTAINING PROTEIN"/>
    <property type="match status" value="1"/>
</dbReference>
<keyword evidence="3" id="KW-1185">Reference proteome</keyword>
<dbReference type="Proteomes" id="UP000247409">
    <property type="component" value="Unassembled WGS sequence"/>
</dbReference>
<comment type="caution">
    <text evidence="2">The sequence shown here is derived from an EMBL/GenBank/DDBJ whole genome shotgun (WGS) entry which is preliminary data.</text>
</comment>
<feature type="compositionally biased region" description="Basic and acidic residues" evidence="1">
    <location>
        <begin position="210"/>
        <end position="223"/>
    </location>
</feature>